<reference evidence="2 3" key="1">
    <citation type="journal article" date="2013" name="BMC Microbiol.">
        <title>Identification of the type II cytochrome c maturation pathway in anammox bacteria by comparative genomics.</title>
        <authorList>
            <person name="Ferousi C."/>
            <person name="Speth D.R."/>
            <person name="Reimann J."/>
            <person name="Op den Camp H.J."/>
            <person name="Allen J.W."/>
            <person name="Keltjens J.T."/>
            <person name="Jetten M.S."/>
        </authorList>
    </citation>
    <scope>NUCLEOTIDE SEQUENCE [LARGE SCALE GENOMIC DNA]</scope>
    <source>
        <strain evidence="2">RU1</strain>
    </source>
</reference>
<proteinExistence type="predicted"/>
<comment type="caution">
    <text evidence="2">The sequence shown here is derived from an EMBL/GenBank/DDBJ whole genome shotgun (WGS) entry which is preliminary data.</text>
</comment>
<dbReference type="AlphaFoldDB" id="A0A0M2UWI8"/>
<keyword evidence="3" id="KW-1185">Reference proteome</keyword>
<sequence length="142" mass="16284">MPGYEIVEYRYVKPYKEDGVEPNEIKIGILDFLREIRNCPDGISPRSSFFIVGVEEALYMTASQERQSLAREIHRILQSSASLFVRKLIQVQIVCKGRIIRGDSLWVEYRGENLPIELIFGSTTAYNVRGITIYKTGYNLSS</sequence>
<dbReference type="Pfam" id="PF26277">
    <property type="entry name" value="DUF8076"/>
    <property type="match status" value="1"/>
</dbReference>
<dbReference type="InterPro" id="IPR058389">
    <property type="entry name" value="DUF8076"/>
</dbReference>
<organism evidence="2 3">
    <name type="scientific">Candidatus Brocadia fulgida</name>
    <dbReference type="NCBI Taxonomy" id="380242"/>
    <lineage>
        <taxon>Bacteria</taxon>
        <taxon>Pseudomonadati</taxon>
        <taxon>Planctomycetota</taxon>
        <taxon>Candidatus Brocadiia</taxon>
        <taxon>Candidatus Brocadiales</taxon>
        <taxon>Candidatus Brocadiaceae</taxon>
        <taxon>Candidatus Brocadia</taxon>
    </lineage>
</organism>
<gene>
    <name evidence="2" type="ORF">BROFUL_01337</name>
</gene>
<protein>
    <recommendedName>
        <fullName evidence="1">DUF8076 domain-containing protein</fullName>
    </recommendedName>
</protein>
<accession>A0A0M2UWI8</accession>
<name>A0A0M2UWI8_9BACT</name>
<dbReference type="Proteomes" id="UP000034954">
    <property type="component" value="Unassembled WGS sequence"/>
</dbReference>
<evidence type="ECO:0000259" key="1">
    <source>
        <dbReference type="Pfam" id="PF26277"/>
    </source>
</evidence>
<dbReference type="EMBL" id="LAQJ01000139">
    <property type="protein sequence ID" value="KKO19945.1"/>
    <property type="molecule type" value="Genomic_DNA"/>
</dbReference>
<feature type="domain" description="DUF8076" evidence="1">
    <location>
        <begin position="17"/>
        <end position="124"/>
    </location>
</feature>
<evidence type="ECO:0000313" key="2">
    <source>
        <dbReference type="EMBL" id="KKO19945.1"/>
    </source>
</evidence>
<evidence type="ECO:0000313" key="3">
    <source>
        <dbReference type="Proteomes" id="UP000034954"/>
    </source>
</evidence>